<feature type="region of interest" description="Disordered" evidence="1">
    <location>
        <begin position="32"/>
        <end position="54"/>
    </location>
</feature>
<accession>A0A413F867</accession>
<evidence type="ECO:0000259" key="2">
    <source>
        <dbReference type="Pfam" id="PF13200"/>
    </source>
</evidence>
<evidence type="ECO:0000313" key="3">
    <source>
        <dbReference type="EMBL" id="RGX22910.1"/>
    </source>
</evidence>
<sequence>MRKWIAAGVLALALTGCTRYEPVEEFPDIEYDSTAATEAAQESTEAETEGGEEAVISISAYPERERVKVKGIYVSAYVAGTGDMIDRIIEQMDQTELNAMVIDVKDDQGRITFAMDSPTVNEIGASKVFINDMPALIQKLKDHNIYPIARVVAFRDPYLAEQKPEWSLHVADGGIYRDNKGLAWVNPYRQEVWDYLVEVGKKAGEIGFSEIQFDYIRFAVDRTMKDVVFDPEDTKGRSKEEAITEFISYAYDALAREGLMVSADVFGTIIRSGEDAQAVGQDYGEMARHLDYLCPMIYPSHYGDGNFGIEHPDTQPYDTILNALKGSKDVLAKAKAEHENGRQAIVRPWLQDFTASYLKNYIDYGDEQVRAQIQAVYDAGYDEWILWDAGVSYHYGGLLTPEEAAREEQEIQESRAEEARLEESRAAQSSAAAESGAAAADSGGAPVGGS</sequence>
<dbReference type="InterPro" id="IPR017853">
    <property type="entry name" value="GH"/>
</dbReference>
<evidence type="ECO:0000313" key="4">
    <source>
        <dbReference type="Proteomes" id="UP000283880"/>
    </source>
</evidence>
<reference evidence="3 4" key="1">
    <citation type="submission" date="2018-08" db="EMBL/GenBank/DDBJ databases">
        <title>A genome reference for cultivated species of the human gut microbiota.</title>
        <authorList>
            <person name="Zou Y."/>
            <person name="Xue W."/>
            <person name="Luo G."/>
        </authorList>
    </citation>
    <scope>NUCLEOTIDE SEQUENCE [LARGE SCALE GENOMIC DNA]</scope>
    <source>
        <strain evidence="3 4">AF04-15</strain>
    </source>
</reference>
<dbReference type="AlphaFoldDB" id="A0A413F867"/>
<dbReference type="OrthoDB" id="9774125at2"/>
<feature type="compositionally biased region" description="Low complexity" evidence="1">
    <location>
        <begin position="33"/>
        <end position="43"/>
    </location>
</feature>
<organism evidence="3 4">
    <name type="scientific">Enterocloster asparagiformis</name>
    <dbReference type="NCBI Taxonomy" id="333367"/>
    <lineage>
        <taxon>Bacteria</taxon>
        <taxon>Bacillati</taxon>
        <taxon>Bacillota</taxon>
        <taxon>Clostridia</taxon>
        <taxon>Lachnospirales</taxon>
        <taxon>Lachnospiraceae</taxon>
        <taxon>Enterocloster</taxon>
    </lineage>
</organism>
<dbReference type="SUPFAM" id="SSF51445">
    <property type="entry name" value="(Trans)glycosidases"/>
    <property type="match status" value="1"/>
</dbReference>
<dbReference type="Gene3D" id="3.20.20.80">
    <property type="entry name" value="Glycosidases"/>
    <property type="match status" value="1"/>
</dbReference>
<dbReference type="RefSeq" id="WP_117778112.1">
    <property type="nucleotide sequence ID" value="NZ_QSBM01000026.1"/>
</dbReference>
<feature type="compositionally biased region" description="Basic and acidic residues" evidence="1">
    <location>
        <begin position="404"/>
        <end position="425"/>
    </location>
</feature>
<protein>
    <submittedName>
        <fullName evidence="3">Sugar fermentation stimulation protein</fullName>
    </submittedName>
</protein>
<evidence type="ECO:0000256" key="1">
    <source>
        <dbReference type="SAM" id="MobiDB-lite"/>
    </source>
</evidence>
<feature type="region of interest" description="Disordered" evidence="1">
    <location>
        <begin position="404"/>
        <end position="450"/>
    </location>
</feature>
<dbReference type="Proteomes" id="UP000283880">
    <property type="component" value="Unassembled WGS sequence"/>
</dbReference>
<dbReference type="InterPro" id="IPR025275">
    <property type="entry name" value="DUF4015"/>
</dbReference>
<gene>
    <name evidence="3" type="ORF">DWV29_25235</name>
</gene>
<proteinExistence type="predicted"/>
<comment type="caution">
    <text evidence="3">The sequence shown here is derived from an EMBL/GenBank/DDBJ whole genome shotgun (WGS) entry which is preliminary data.</text>
</comment>
<dbReference type="PROSITE" id="PS51257">
    <property type="entry name" value="PROKAR_LIPOPROTEIN"/>
    <property type="match status" value="1"/>
</dbReference>
<name>A0A413F867_9FIRM</name>
<dbReference type="Pfam" id="PF13200">
    <property type="entry name" value="DUF4015"/>
    <property type="match status" value="1"/>
</dbReference>
<dbReference type="EMBL" id="QSBM01000026">
    <property type="protein sequence ID" value="RGX22910.1"/>
    <property type="molecule type" value="Genomic_DNA"/>
</dbReference>
<feature type="compositionally biased region" description="Low complexity" evidence="1">
    <location>
        <begin position="426"/>
        <end position="444"/>
    </location>
</feature>
<feature type="domain" description="DUF4015" evidence="2">
    <location>
        <begin position="71"/>
        <end position="393"/>
    </location>
</feature>